<keyword evidence="2" id="KW-0548">Nucleotidyltransferase</keyword>
<reference evidence="2" key="1">
    <citation type="journal article" date="2020" name="mSystems">
        <title>Genome- and Community-Level Interaction Insights into Carbon Utilization and Element Cycling Functions of Hydrothermarchaeota in Hydrothermal Sediment.</title>
        <authorList>
            <person name="Zhou Z."/>
            <person name="Liu Y."/>
            <person name="Xu W."/>
            <person name="Pan J."/>
            <person name="Luo Z.H."/>
            <person name="Li M."/>
        </authorList>
    </citation>
    <scope>NUCLEOTIDE SEQUENCE [LARGE SCALE GENOMIC DNA]</scope>
    <source>
        <strain evidence="2">HyVt-233</strain>
    </source>
</reference>
<dbReference type="GO" id="GO:0008641">
    <property type="term" value="F:ubiquitin-like modifier activating enzyme activity"/>
    <property type="evidence" value="ECO:0007669"/>
    <property type="project" value="InterPro"/>
</dbReference>
<evidence type="ECO:0000259" key="1">
    <source>
        <dbReference type="Pfam" id="PF00899"/>
    </source>
</evidence>
<dbReference type="InterPro" id="IPR000594">
    <property type="entry name" value="ThiF_NAD_FAD-bd"/>
</dbReference>
<dbReference type="Gene3D" id="3.40.50.720">
    <property type="entry name" value="NAD(P)-binding Rossmann-like Domain"/>
    <property type="match status" value="1"/>
</dbReference>
<dbReference type="InterPro" id="IPR045886">
    <property type="entry name" value="ThiF/MoeB/HesA"/>
</dbReference>
<accession>A0A7C0Y4I0</accession>
<dbReference type="GO" id="GO:0016779">
    <property type="term" value="F:nucleotidyltransferase activity"/>
    <property type="evidence" value="ECO:0007669"/>
    <property type="project" value="UniProtKB-KW"/>
</dbReference>
<proteinExistence type="predicted"/>
<dbReference type="SUPFAM" id="SSF69572">
    <property type="entry name" value="Activating enzymes of the ubiquitin-like proteins"/>
    <property type="match status" value="1"/>
</dbReference>
<protein>
    <submittedName>
        <fullName evidence="2">ThiF family adenylyltransferase</fullName>
    </submittedName>
</protein>
<dbReference type="AlphaFoldDB" id="A0A7C0Y4I0"/>
<gene>
    <name evidence="2" type="ORF">ENG63_01210</name>
</gene>
<dbReference type="PANTHER" id="PTHR43267">
    <property type="entry name" value="TRNA THREONYLCARBAMOYLADENOSINE DEHYDRATASE"/>
    <property type="match status" value="1"/>
</dbReference>
<dbReference type="PANTHER" id="PTHR43267:SF3">
    <property type="entry name" value="THIF PROTEIN"/>
    <property type="match status" value="1"/>
</dbReference>
<keyword evidence="2" id="KW-0808">Transferase</keyword>
<comment type="caution">
    <text evidence="2">The sequence shown here is derived from an EMBL/GenBank/DDBJ whole genome shotgun (WGS) entry which is preliminary data.</text>
</comment>
<dbReference type="InterPro" id="IPR035985">
    <property type="entry name" value="Ubiquitin-activating_enz"/>
</dbReference>
<dbReference type="GO" id="GO:0061504">
    <property type="term" value="P:cyclic threonylcarbamoyladenosine biosynthetic process"/>
    <property type="evidence" value="ECO:0007669"/>
    <property type="project" value="TreeGrafter"/>
</dbReference>
<dbReference type="GO" id="GO:0061503">
    <property type="term" value="F:tRNA threonylcarbamoyladenosine dehydratase"/>
    <property type="evidence" value="ECO:0007669"/>
    <property type="project" value="TreeGrafter"/>
</dbReference>
<dbReference type="Proteomes" id="UP000886289">
    <property type="component" value="Unassembled WGS sequence"/>
</dbReference>
<feature type="domain" description="THIF-type NAD/FAD binding fold" evidence="1">
    <location>
        <begin position="13"/>
        <end position="247"/>
    </location>
</feature>
<name>A0A7C0Y4I0_DESA2</name>
<sequence>MPFTDLMLQRSSLFFSREELDKIMNTTVAIAGLGGVGAITAELLSRWGIKKFRLLDKDKYEPTNLNRQLFATTKTLGQYKVDVAAKRIREINPHAKIEMIIKDRINNENGHKFLKGADILIQTTDSPSSLLFYKIAQQYKVPVVNGYATITGGYVSVYDYRFSKCYSLFEKIKDYLKWRGMKKITQMTPEELDKLDKKWGHGITASINFVTNTVGCLIVAEAIKLLSGRGKVVKYPYQIEFDLFKPYLKKKKIHSLLNLANYKKLLKIFWQK</sequence>
<dbReference type="Pfam" id="PF00899">
    <property type="entry name" value="ThiF"/>
    <property type="match status" value="1"/>
</dbReference>
<organism evidence="2">
    <name type="scientific">Desulfofervidus auxilii</name>
    <dbReference type="NCBI Taxonomy" id="1621989"/>
    <lineage>
        <taxon>Bacteria</taxon>
        <taxon>Pseudomonadati</taxon>
        <taxon>Thermodesulfobacteriota</taxon>
        <taxon>Candidatus Desulfofervidia</taxon>
        <taxon>Candidatus Desulfofervidales</taxon>
        <taxon>Candidatus Desulfofervidaceae</taxon>
        <taxon>Candidatus Desulfofervidus</taxon>
    </lineage>
</organism>
<evidence type="ECO:0000313" key="2">
    <source>
        <dbReference type="EMBL" id="HDD43469.1"/>
    </source>
</evidence>
<dbReference type="EMBL" id="DRBS01000049">
    <property type="protein sequence ID" value="HDD43469.1"/>
    <property type="molecule type" value="Genomic_DNA"/>
</dbReference>